<organism evidence="2 3">
    <name type="scientific">Thermococcus aciditolerans</name>
    <dbReference type="NCBI Taxonomy" id="2598455"/>
    <lineage>
        <taxon>Archaea</taxon>
        <taxon>Methanobacteriati</taxon>
        <taxon>Methanobacteriota</taxon>
        <taxon>Thermococci</taxon>
        <taxon>Thermococcales</taxon>
        <taxon>Thermococcaceae</taxon>
        <taxon>Thermococcus</taxon>
    </lineage>
</organism>
<proteinExistence type="predicted"/>
<evidence type="ECO:0000313" key="3">
    <source>
        <dbReference type="Proteomes" id="UP000322631"/>
    </source>
</evidence>
<dbReference type="EMBL" id="CP041932">
    <property type="protein sequence ID" value="QEK15003.1"/>
    <property type="molecule type" value="Genomic_DNA"/>
</dbReference>
<name>A0A5C0SKV6_9EURY</name>
<reference evidence="2 3" key="1">
    <citation type="submission" date="2019-07" db="EMBL/GenBank/DDBJ databases">
        <title>Complete genome of Thermococcus acidophilus.</title>
        <authorList>
            <person name="Li X."/>
        </authorList>
    </citation>
    <scope>NUCLEOTIDE SEQUENCE [LARGE SCALE GENOMIC DNA]</scope>
    <source>
        <strain evidence="2 3">SY113</strain>
    </source>
</reference>
<protein>
    <submittedName>
        <fullName evidence="2">Uncharacterized protein</fullName>
    </submittedName>
</protein>
<accession>A0A5C0SKV6</accession>
<gene>
    <name evidence="2" type="ORF">FPV09_07760</name>
</gene>
<evidence type="ECO:0000256" key="1">
    <source>
        <dbReference type="SAM" id="Phobius"/>
    </source>
</evidence>
<dbReference type="Proteomes" id="UP000322631">
    <property type="component" value="Chromosome"/>
</dbReference>
<keyword evidence="3" id="KW-1185">Reference proteome</keyword>
<keyword evidence="1" id="KW-0472">Membrane</keyword>
<evidence type="ECO:0000313" key="2">
    <source>
        <dbReference type="EMBL" id="QEK15003.1"/>
    </source>
</evidence>
<feature type="transmembrane region" description="Helical" evidence="1">
    <location>
        <begin position="48"/>
        <end position="66"/>
    </location>
</feature>
<dbReference type="KEGG" id="them:FPV09_07760"/>
<dbReference type="GeneID" id="41609741"/>
<sequence>MKSQRVLLIITLSLIISSSVIGWAVVSISMNEMRKAGISDFAPIYRSLHLGFLIPAVVFFCFGYLLGRLLGTDSFREIGIPVWILSFFLTLPLSHPSTQS</sequence>
<dbReference type="AlphaFoldDB" id="A0A5C0SKV6"/>
<keyword evidence="1" id="KW-0812">Transmembrane</keyword>
<dbReference type="RefSeq" id="WP_148882969.1">
    <property type="nucleotide sequence ID" value="NZ_CP041932.1"/>
</dbReference>
<keyword evidence="1" id="KW-1133">Transmembrane helix</keyword>